<dbReference type="SUPFAM" id="SSF51206">
    <property type="entry name" value="cAMP-binding domain-like"/>
    <property type="match status" value="2"/>
</dbReference>
<feature type="binding site" evidence="15 16">
    <location>
        <position position="549"/>
    </location>
    <ligand>
        <name>ATP</name>
        <dbReference type="ChEBI" id="CHEBI:30616"/>
    </ligand>
</feature>
<dbReference type="FunFam" id="1.10.510.10:FF:000096">
    <property type="entry name" value="cGMP-dependent protein kinase"/>
    <property type="match status" value="1"/>
</dbReference>
<dbReference type="RefSeq" id="XP_030835108.1">
    <property type="nucleotide sequence ID" value="XM_030979248.1"/>
</dbReference>
<dbReference type="PROSITE" id="PS50042">
    <property type="entry name" value="CNMP_BINDING_3"/>
    <property type="match status" value="2"/>
</dbReference>
<dbReference type="SMART" id="SM00220">
    <property type="entry name" value="S_TKc"/>
    <property type="match status" value="1"/>
</dbReference>
<evidence type="ECO:0000256" key="11">
    <source>
        <dbReference type="ARBA" id="ARBA00022992"/>
    </source>
</evidence>
<feature type="region of interest" description="Disordered" evidence="17">
    <location>
        <begin position="1"/>
        <end position="80"/>
    </location>
</feature>
<evidence type="ECO:0000256" key="10">
    <source>
        <dbReference type="ARBA" id="ARBA00022840"/>
    </source>
</evidence>
<keyword evidence="11" id="KW-0142">cGMP-binding</keyword>
<dbReference type="InterPro" id="IPR014710">
    <property type="entry name" value="RmlC-like_jellyroll"/>
</dbReference>
<comment type="cofactor">
    <cofactor evidence="1">
        <name>Mg(2+)</name>
        <dbReference type="ChEBI" id="CHEBI:18420"/>
    </cofactor>
</comment>
<evidence type="ECO:0000256" key="1">
    <source>
        <dbReference type="ARBA" id="ARBA00001946"/>
    </source>
</evidence>
<dbReference type="GeneID" id="585077"/>
<dbReference type="SUPFAM" id="SSF56112">
    <property type="entry name" value="Protein kinase-like (PK-like)"/>
    <property type="match status" value="1"/>
</dbReference>
<dbReference type="InterPro" id="IPR000961">
    <property type="entry name" value="AGC-kinase_C"/>
</dbReference>
<dbReference type="Gene3D" id="1.10.510.10">
    <property type="entry name" value="Transferase(Phosphotransferase) domain 1"/>
    <property type="match status" value="1"/>
</dbReference>
<reference evidence="21" key="2">
    <citation type="submission" date="2021-01" db="UniProtKB">
        <authorList>
            <consortium name="EnsemblMetazoa"/>
        </authorList>
    </citation>
    <scope>IDENTIFICATION</scope>
</reference>
<sequence length="829" mass="92390">MPFSLRLGKEGKSEQTAKQPSEGANDMGNGAGLHSKQARSDAGGGGRGGGGDAHGGGGNGAAPYNNNTGSSLNHKTSANTEEVTKLKLRLQEAQVQLKECHEELAIRNAMVEERDDELLRVREEVNKLRAVLSQTKPAVTDGGGDGGKKLAVLLENKRNKKQGVSGESGGMPTNVTVQDSELTRHPKDSTSKQVIRDAILLNDFTKNFDSSQTREIVECMFPIDYKKGQIVINEGDSGAHFYVGATGTLEVSQGDRVLATMGPGKVFGELAILYNCTRTATITAVTDAQVWAIDRKVFQLIMMKTGMQRHEEYFNFLKSVPLLKDLSSDNLFKLANSLEVDFFHEGEYIIVEGSRGDTFYIISKGEVRITQSVQGQREPQEVRSLQKGDFFGEKALLGEDVRTANVLASKGGCECLAVDRQSFNELIGNMQALQDKNYGDKERGATRALRGVDSTDFDPIKGLVKWISKVTKRWYNLTINTLQEDDNKFKKSSSSEMDNTEIARIKPIQDELAAIHLNDLDIIATLGVGGFGRVELVQLAGDKRTFALKCLKKHHIVETRQQEHIFSEKKIMMESSSPFIVKLFKTFRDQKYIYMLMEVCLGGELWTILRDKGHFDDRTARFSTACVVEAFHYLHSRGIVYRDLKPENLLLDNKGYVKLVDFGFAKKIGFGRKTWTFCGTPEYVAPEIILNKGHDLSCDYWSLGILIFELLTGNPPFTANDPMKTYNVILKGIDMVEFPRKIPRSAGNLIKRLCRDNPGERIGYQKNGISDIKKHKWFQGFDWEGLRKQEIAAPLPPKVKGSSDCSNFDSYPKDVDIPADETSGWDEHF</sequence>
<dbReference type="PROSITE" id="PS00107">
    <property type="entry name" value="PROTEIN_KINASE_ATP"/>
    <property type="match status" value="1"/>
</dbReference>
<dbReference type="InterPro" id="IPR018488">
    <property type="entry name" value="cNMP-bd_CS"/>
</dbReference>
<keyword evidence="22" id="KW-1185">Reference proteome</keyword>
<dbReference type="SMART" id="SM00100">
    <property type="entry name" value="cNMP"/>
    <property type="match status" value="2"/>
</dbReference>
<dbReference type="PIRSF" id="PIRSF000559">
    <property type="entry name" value="cGMP-dep_kinase"/>
    <property type="match status" value="1"/>
</dbReference>
<name>A0A7M7NE06_STRPU</name>
<comment type="similarity">
    <text evidence="2">Belongs to the protein kinase superfamily. AGC Ser/Thr protein kinase family. cGMP subfamily.</text>
</comment>
<evidence type="ECO:0000256" key="6">
    <source>
        <dbReference type="ARBA" id="ARBA00022553"/>
    </source>
</evidence>
<accession>A0A7M7NE06</accession>
<feature type="compositionally biased region" description="Polar residues" evidence="17">
    <location>
        <begin position="70"/>
        <end position="80"/>
    </location>
</feature>
<dbReference type="InterPro" id="IPR000595">
    <property type="entry name" value="cNMP-bd_dom"/>
</dbReference>
<comment type="catalytic activity">
    <reaction evidence="13">
        <text>L-seryl-[protein] + ATP = O-phospho-L-seryl-[protein] + ADP + H(+)</text>
        <dbReference type="Rhea" id="RHEA:17989"/>
        <dbReference type="Rhea" id="RHEA-COMP:9863"/>
        <dbReference type="Rhea" id="RHEA-COMP:11604"/>
        <dbReference type="ChEBI" id="CHEBI:15378"/>
        <dbReference type="ChEBI" id="CHEBI:29999"/>
        <dbReference type="ChEBI" id="CHEBI:30616"/>
        <dbReference type="ChEBI" id="CHEBI:83421"/>
        <dbReference type="ChEBI" id="CHEBI:456216"/>
        <dbReference type="EC" id="2.7.11.12"/>
    </reaction>
</comment>
<keyword evidence="5" id="KW-0140">cGMP</keyword>
<feature type="active site" description="Proton acceptor" evidence="14">
    <location>
        <position position="643"/>
    </location>
</feature>
<keyword evidence="6" id="KW-0597">Phosphoprotein</keyword>
<dbReference type="FunFam" id="2.60.120.10:FF:000064">
    <property type="entry name" value="cGMP-dependent protein kinase, isozyme"/>
    <property type="match status" value="1"/>
</dbReference>
<evidence type="ECO:0000256" key="12">
    <source>
        <dbReference type="ARBA" id="ARBA00047298"/>
    </source>
</evidence>
<dbReference type="PANTHER" id="PTHR24353:SF147">
    <property type="entry name" value="CGMP-DEPENDENT SERINE_THREONIN PROTEIN KINASE-RELATED"/>
    <property type="match status" value="1"/>
</dbReference>
<dbReference type="InterPro" id="IPR018490">
    <property type="entry name" value="cNMP-bd_dom_sf"/>
</dbReference>
<dbReference type="KEGG" id="spu:585077"/>
<organism evidence="21 22">
    <name type="scientific">Strongylocentrotus purpuratus</name>
    <name type="common">Purple sea urchin</name>
    <dbReference type="NCBI Taxonomy" id="7668"/>
    <lineage>
        <taxon>Eukaryota</taxon>
        <taxon>Metazoa</taxon>
        <taxon>Echinodermata</taxon>
        <taxon>Eleutherozoa</taxon>
        <taxon>Echinozoa</taxon>
        <taxon>Echinoidea</taxon>
        <taxon>Euechinoidea</taxon>
        <taxon>Echinacea</taxon>
        <taxon>Camarodonta</taxon>
        <taxon>Echinidea</taxon>
        <taxon>Strongylocentrotidae</taxon>
        <taxon>Strongylocentrotus</taxon>
    </lineage>
</organism>
<feature type="domain" description="Protein kinase" evidence="18">
    <location>
        <begin position="520"/>
        <end position="778"/>
    </location>
</feature>
<evidence type="ECO:0000256" key="9">
    <source>
        <dbReference type="ARBA" id="ARBA00022777"/>
    </source>
</evidence>
<dbReference type="PROSITE" id="PS00889">
    <property type="entry name" value="CNMP_BINDING_2"/>
    <property type="match status" value="2"/>
</dbReference>
<dbReference type="GO" id="GO:0030553">
    <property type="term" value="F:cGMP binding"/>
    <property type="evidence" value="ECO:0007669"/>
    <property type="project" value="UniProtKB-KW"/>
</dbReference>
<feature type="compositionally biased region" description="Gly residues" evidence="17">
    <location>
        <begin position="42"/>
        <end position="60"/>
    </location>
</feature>
<dbReference type="PROSITE" id="PS00108">
    <property type="entry name" value="PROTEIN_KINASE_ST"/>
    <property type="match status" value="1"/>
</dbReference>
<evidence type="ECO:0000259" key="19">
    <source>
        <dbReference type="PROSITE" id="PS50042"/>
    </source>
</evidence>
<evidence type="ECO:0000313" key="21">
    <source>
        <dbReference type="EnsemblMetazoa" id="XP_030835109"/>
    </source>
</evidence>
<dbReference type="InterPro" id="IPR000719">
    <property type="entry name" value="Prot_kinase_dom"/>
</dbReference>
<dbReference type="CDD" id="cd00038">
    <property type="entry name" value="CAP_ED"/>
    <property type="match status" value="2"/>
</dbReference>
<feature type="region of interest" description="Disordered" evidence="17">
    <location>
        <begin position="158"/>
        <end position="189"/>
    </location>
</feature>
<evidence type="ECO:0000256" key="5">
    <source>
        <dbReference type="ARBA" id="ARBA00022535"/>
    </source>
</evidence>
<evidence type="ECO:0000313" key="22">
    <source>
        <dbReference type="Proteomes" id="UP000007110"/>
    </source>
</evidence>
<evidence type="ECO:0000256" key="2">
    <source>
        <dbReference type="ARBA" id="ARBA00006352"/>
    </source>
</evidence>
<evidence type="ECO:0000256" key="13">
    <source>
        <dbReference type="ARBA" id="ARBA00047462"/>
    </source>
</evidence>
<dbReference type="PANTHER" id="PTHR24353">
    <property type="entry name" value="CYCLIC NUCLEOTIDE-DEPENDENT PROTEIN KINASE"/>
    <property type="match status" value="1"/>
</dbReference>
<proteinExistence type="inferred from homology"/>
<evidence type="ECO:0000256" key="8">
    <source>
        <dbReference type="ARBA" id="ARBA00022741"/>
    </source>
</evidence>
<feature type="binding site" evidence="15">
    <location>
        <begin position="526"/>
        <end position="534"/>
    </location>
    <ligand>
        <name>ATP</name>
        <dbReference type="ChEBI" id="CHEBI:30616"/>
    </ligand>
</feature>
<dbReference type="Gene3D" id="3.30.200.20">
    <property type="entry name" value="Phosphorylase Kinase, domain 1"/>
    <property type="match status" value="1"/>
</dbReference>
<dbReference type="GO" id="GO:0005524">
    <property type="term" value="F:ATP binding"/>
    <property type="evidence" value="ECO:0007669"/>
    <property type="project" value="UniProtKB-UniRule"/>
</dbReference>
<evidence type="ECO:0000256" key="16">
    <source>
        <dbReference type="PROSITE-ProRule" id="PRU10141"/>
    </source>
</evidence>
<dbReference type="InterPro" id="IPR017441">
    <property type="entry name" value="Protein_kinase_ATP_BS"/>
</dbReference>
<dbReference type="Proteomes" id="UP000007110">
    <property type="component" value="Unassembled WGS sequence"/>
</dbReference>
<keyword evidence="7" id="KW-0808">Transferase</keyword>
<evidence type="ECO:0000256" key="3">
    <source>
        <dbReference type="ARBA" id="ARBA00012428"/>
    </source>
</evidence>
<keyword evidence="8 15" id="KW-0547">Nucleotide-binding</keyword>
<dbReference type="EC" id="2.7.11.12" evidence="3"/>
<dbReference type="OrthoDB" id="63267at2759"/>
<dbReference type="FunFam" id="2.60.120.10:FF:000072">
    <property type="entry name" value="cGMP-dependent protein kinase"/>
    <property type="match status" value="1"/>
</dbReference>
<evidence type="ECO:0000256" key="4">
    <source>
        <dbReference type="ARBA" id="ARBA00022527"/>
    </source>
</evidence>
<evidence type="ECO:0000256" key="14">
    <source>
        <dbReference type="PIRSR" id="PIRSR000559-1"/>
    </source>
</evidence>
<dbReference type="Pfam" id="PF00069">
    <property type="entry name" value="Pkinase"/>
    <property type="match status" value="1"/>
</dbReference>
<dbReference type="OMA" id="HVINERK"/>
<evidence type="ECO:0000256" key="15">
    <source>
        <dbReference type="PIRSR" id="PIRSR000559-2"/>
    </source>
</evidence>
<dbReference type="RefSeq" id="XP_030835109.1">
    <property type="nucleotide sequence ID" value="XM_030979249.1"/>
</dbReference>
<dbReference type="SMART" id="SM00133">
    <property type="entry name" value="S_TK_X"/>
    <property type="match status" value="1"/>
</dbReference>
<dbReference type="InterPro" id="IPR002374">
    <property type="entry name" value="cGMP_dep_kinase"/>
</dbReference>
<feature type="domain" description="AGC-kinase C-terminal" evidence="20">
    <location>
        <begin position="779"/>
        <end position="829"/>
    </location>
</feature>
<keyword evidence="9" id="KW-0418">Kinase</keyword>
<feature type="domain" description="Cyclic nucleotide-binding" evidence="19">
    <location>
        <begin position="204"/>
        <end position="319"/>
    </location>
</feature>
<dbReference type="FunFam" id="3.30.200.20:FF:000005">
    <property type="entry name" value="cAMP-dependent protein kinase catalytic subunit"/>
    <property type="match status" value="1"/>
</dbReference>
<dbReference type="InParanoid" id="A0A7M7NE06"/>
<comment type="catalytic activity">
    <reaction evidence="12">
        <text>L-threonyl-[protein] + ATP = O-phospho-L-threonyl-[protein] + ADP + H(+)</text>
        <dbReference type="Rhea" id="RHEA:46608"/>
        <dbReference type="Rhea" id="RHEA-COMP:11060"/>
        <dbReference type="Rhea" id="RHEA-COMP:11605"/>
        <dbReference type="ChEBI" id="CHEBI:15378"/>
        <dbReference type="ChEBI" id="CHEBI:30013"/>
        <dbReference type="ChEBI" id="CHEBI:30616"/>
        <dbReference type="ChEBI" id="CHEBI:61977"/>
        <dbReference type="ChEBI" id="CHEBI:456216"/>
        <dbReference type="EC" id="2.7.11.12"/>
    </reaction>
</comment>
<feature type="compositionally biased region" description="Polar residues" evidence="17">
    <location>
        <begin position="171"/>
        <end position="180"/>
    </location>
</feature>
<dbReference type="AlphaFoldDB" id="A0A7M7NE06"/>
<keyword evidence="10 15" id="KW-0067">ATP-binding</keyword>
<dbReference type="EnsemblMetazoa" id="XM_030979249">
    <property type="protein sequence ID" value="XP_030835109"/>
    <property type="gene ID" value="LOC585077"/>
</dbReference>
<evidence type="ECO:0000259" key="18">
    <source>
        <dbReference type="PROSITE" id="PS50011"/>
    </source>
</evidence>
<dbReference type="GO" id="GO:0007165">
    <property type="term" value="P:signal transduction"/>
    <property type="evidence" value="ECO:0000318"/>
    <property type="project" value="GO_Central"/>
</dbReference>
<protein>
    <recommendedName>
        <fullName evidence="3">cGMP-dependent protein kinase</fullName>
        <ecNumber evidence="3">2.7.11.12</ecNumber>
    </recommendedName>
</protein>
<dbReference type="GO" id="GO:0005737">
    <property type="term" value="C:cytoplasm"/>
    <property type="evidence" value="ECO:0007669"/>
    <property type="project" value="UniProtKB-ARBA"/>
</dbReference>
<dbReference type="InterPro" id="IPR035014">
    <property type="entry name" value="STKc_cGK"/>
</dbReference>
<evidence type="ECO:0000256" key="7">
    <source>
        <dbReference type="ARBA" id="ARBA00022679"/>
    </source>
</evidence>
<dbReference type="PRINTS" id="PR00104">
    <property type="entry name" value="CGMPKINASE"/>
</dbReference>
<dbReference type="EnsemblMetazoa" id="XM_030979248">
    <property type="protein sequence ID" value="XP_030835108"/>
    <property type="gene ID" value="LOC585077"/>
</dbReference>
<dbReference type="GO" id="GO:0004692">
    <property type="term" value="F:cGMP-dependent protein kinase activity"/>
    <property type="evidence" value="ECO:0007669"/>
    <property type="project" value="UniProtKB-EC"/>
</dbReference>
<dbReference type="Pfam" id="PF00027">
    <property type="entry name" value="cNMP_binding"/>
    <property type="match status" value="2"/>
</dbReference>
<feature type="domain" description="Cyclic nucleotide-binding" evidence="19">
    <location>
        <begin position="322"/>
        <end position="444"/>
    </location>
</feature>
<reference evidence="22" key="1">
    <citation type="submission" date="2015-02" db="EMBL/GenBank/DDBJ databases">
        <title>Genome sequencing for Strongylocentrotus purpuratus.</title>
        <authorList>
            <person name="Murali S."/>
            <person name="Liu Y."/>
            <person name="Vee V."/>
            <person name="English A."/>
            <person name="Wang M."/>
            <person name="Skinner E."/>
            <person name="Han Y."/>
            <person name="Muzny D.M."/>
            <person name="Worley K.C."/>
            <person name="Gibbs R.A."/>
        </authorList>
    </citation>
    <scope>NUCLEOTIDE SEQUENCE</scope>
</reference>
<dbReference type="PROSITE" id="PS51285">
    <property type="entry name" value="AGC_KINASE_CTER"/>
    <property type="match status" value="1"/>
</dbReference>
<evidence type="ECO:0000259" key="20">
    <source>
        <dbReference type="PROSITE" id="PS51285"/>
    </source>
</evidence>
<dbReference type="PROSITE" id="PS50011">
    <property type="entry name" value="PROTEIN_KINASE_DOM"/>
    <property type="match status" value="1"/>
</dbReference>
<dbReference type="InterPro" id="IPR011009">
    <property type="entry name" value="Kinase-like_dom_sf"/>
</dbReference>
<evidence type="ECO:0000256" key="17">
    <source>
        <dbReference type="SAM" id="MobiDB-lite"/>
    </source>
</evidence>
<dbReference type="Gene3D" id="2.60.120.10">
    <property type="entry name" value="Jelly Rolls"/>
    <property type="match status" value="2"/>
</dbReference>
<keyword evidence="4" id="KW-0723">Serine/threonine-protein kinase</keyword>
<dbReference type="CDD" id="cd05572">
    <property type="entry name" value="STKc_cGK"/>
    <property type="match status" value="1"/>
</dbReference>
<dbReference type="InterPro" id="IPR008271">
    <property type="entry name" value="Ser/Thr_kinase_AS"/>
</dbReference>